<keyword evidence="5" id="KW-0547">Nucleotide-binding</keyword>
<organism evidence="11 12">
    <name type="scientific">Agromyces aurantiacus</name>
    <dbReference type="NCBI Taxonomy" id="165814"/>
    <lineage>
        <taxon>Bacteria</taxon>
        <taxon>Bacillati</taxon>
        <taxon>Actinomycetota</taxon>
        <taxon>Actinomycetes</taxon>
        <taxon>Micrococcales</taxon>
        <taxon>Microbacteriaceae</taxon>
        <taxon>Agromyces</taxon>
    </lineage>
</organism>
<dbReference type="InterPro" id="IPR036890">
    <property type="entry name" value="HATPase_C_sf"/>
</dbReference>
<accession>A0ABV9R751</accession>
<feature type="transmembrane region" description="Helical" evidence="9">
    <location>
        <begin position="63"/>
        <end position="83"/>
    </location>
</feature>
<dbReference type="CDD" id="cd16917">
    <property type="entry name" value="HATPase_UhpB-NarQ-NarX-like"/>
    <property type="match status" value="1"/>
</dbReference>
<keyword evidence="9" id="KW-1133">Transmembrane helix</keyword>
<keyword evidence="7" id="KW-0067">ATP-binding</keyword>
<dbReference type="EC" id="2.7.13.3" evidence="2"/>
<comment type="caution">
    <text evidence="11">The sequence shown here is derived from an EMBL/GenBank/DDBJ whole genome shotgun (WGS) entry which is preliminary data.</text>
</comment>
<dbReference type="Pfam" id="PF02518">
    <property type="entry name" value="HATPase_c"/>
    <property type="match status" value="1"/>
</dbReference>
<keyword evidence="4" id="KW-0808">Transferase</keyword>
<evidence type="ECO:0000256" key="8">
    <source>
        <dbReference type="ARBA" id="ARBA00023012"/>
    </source>
</evidence>
<keyword evidence="9" id="KW-0472">Membrane</keyword>
<dbReference type="PANTHER" id="PTHR24421">
    <property type="entry name" value="NITRATE/NITRITE SENSOR PROTEIN NARX-RELATED"/>
    <property type="match status" value="1"/>
</dbReference>
<comment type="catalytic activity">
    <reaction evidence="1">
        <text>ATP + protein L-histidine = ADP + protein N-phospho-L-histidine.</text>
        <dbReference type="EC" id="2.7.13.3"/>
    </reaction>
</comment>
<dbReference type="InterPro" id="IPR050482">
    <property type="entry name" value="Sensor_HK_TwoCompSys"/>
</dbReference>
<dbReference type="GO" id="GO:0016301">
    <property type="term" value="F:kinase activity"/>
    <property type="evidence" value="ECO:0007669"/>
    <property type="project" value="UniProtKB-KW"/>
</dbReference>
<dbReference type="InterPro" id="IPR003594">
    <property type="entry name" value="HATPase_dom"/>
</dbReference>
<dbReference type="Proteomes" id="UP001595960">
    <property type="component" value="Unassembled WGS sequence"/>
</dbReference>
<name>A0ABV9R751_9MICO</name>
<keyword evidence="12" id="KW-1185">Reference proteome</keyword>
<evidence type="ECO:0000256" key="7">
    <source>
        <dbReference type="ARBA" id="ARBA00022840"/>
    </source>
</evidence>
<dbReference type="InterPro" id="IPR011712">
    <property type="entry name" value="Sig_transdc_His_kin_sub3_dim/P"/>
</dbReference>
<dbReference type="SUPFAM" id="SSF55874">
    <property type="entry name" value="ATPase domain of HSP90 chaperone/DNA topoisomerase II/histidine kinase"/>
    <property type="match status" value="1"/>
</dbReference>
<evidence type="ECO:0000256" key="6">
    <source>
        <dbReference type="ARBA" id="ARBA00022777"/>
    </source>
</evidence>
<dbReference type="Gene3D" id="1.20.5.1930">
    <property type="match status" value="1"/>
</dbReference>
<keyword evidence="9" id="KW-0812">Transmembrane</keyword>
<feature type="transmembrane region" description="Helical" evidence="9">
    <location>
        <begin position="129"/>
        <end position="148"/>
    </location>
</feature>
<evidence type="ECO:0000259" key="10">
    <source>
        <dbReference type="SMART" id="SM00387"/>
    </source>
</evidence>
<evidence type="ECO:0000256" key="3">
    <source>
        <dbReference type="ARBA" id="ARBA00022553"/>
    </source>
</evidence>
<evidence type="ECO:0000256" key="4">
    <source>
        <dbReference type="ARBA" id="ARBA00022679"/>
    </source>
</evidence>
<reference evidence="12" key="1">
    <citation type="journal article" date="2019" name="Int. J. Syst. Evol. Microbiol.">
        <title>The Global Catalogue of Microorganisms (GCM) 10K type strain sequencing project: providing services to taxonomists for standard genome sequencing and annotation.</title>
        <authorList>
            <consortium name="The Broad Institute Genomics Platform"/>
            <consortium name="The Broad Institute Genome Sequencing Center for Infectious Disease"/>
            <person name="Wu L."/>
            <person name="Ma J."/>
        </authorList>
    </citation>
    <scope>NUCLEOTIDE SEQUENCE [LARGE SCALE GENOMIC DNA]</scope>
    <source>
        <strain evidence="12">CGMCC 1.12192</strain>
    </source>
</reference>
<dbReference type="Pfam" id="PF07730">
    <property type="entry name" value="HisKA_3"/>
    <property type="match status" value="1"/>
</dbReference>
<protein>
    <recommendedName>
        <fullName evidence="2">histidine kinase</fullName>
        <ecNumber evidence="2">2.7.13.3</ecNumber>
    </recommendedName>
</protein>
<keyword evidence="8" id="KW-0902">Two-component regulatory system</keyword>
<dbReference type="EMBL" id="JBHSJC010000002">
    <property type="protein sequence ID" value="MFC4829968.1"/>
    <property type="molecule type" value="Genomic_DNA"/>
</dbReference>
<dbReference type="Gene3D" id="3.30.565.10">
    <property type="entry name" value="Histidine kinase-like ATPase, C-terminal domain"/>
    <property type="match status" value="1"/>
</dbReference>
<dbReference type="SMART" id="SM00387">
    <property type="entry name" value="HATPase_c"/>
    <property type="match status" value="1"/>
</dbReference>
<dbReference type="PANTHER" id="PTHR24421:SF10">
    <property type="entry name" value="NITRATE_NITRITE SENSOR PROTEIN NARQ"/>
    <property type="match status" value="1"/>
</dbReference>
<sequence>MTKPAPVRRAVLVDAGLAVAVTLVLAFVIGAEQAATRPVDALAYLWAAGLGALMFARRRYPRAVLAVTILGVVAYFAAGYPAVPVSVPVAPALFSAAEAGRTRFAVAGAATLLAVSVLARLIEGDSAAFVVGYELVSHVALMGAAIALGEVVRLRRVAGARADRIAQLQRQEAELLADRRVRSERMAIARDLHDSIGHALTVVSIQSHVADERIGLDDDAARTAVRHAGESAAEALRELRATVGVLRSGDAAEPRPGGPTLRTLGPLVEAVRGAGFAVEVDLALDGATIPPATDAAAFRIAQEAVTNAIRHSDGSRVRISATCVPDELVLEVEDDGGPLDALPAGNGLEGMAERAASVGGTVGVEAGPNGVRVSARFPLGAA</sequence>
<keyword evidence="3" id="KW-0597">Phosphoprotein</keyword>
<evidence type="ECO:0000313" key="11">
    <source>
        <dbReference type="EMBL" id="MFC4829968.1"/>
    </source>
</evidence>
<evidence type="ECO:0000256" key="5">
    <source>
        <dbReference type="ARBA" id="ARBA00022741"/>
    </source>
</evidence>
<evidence type="ECO:0000256" key="2">
    <source>
        <dbReference type="ARBA" id="ARBA00012438"/>
    </source>
</evidence>
<keyword evidence="6 11" id="KW-0418">Kinase</keyword>
<evidence type="ECO:0000256" key="1">
    <source>
        <dbReference type="ARBA" id="ARBA00000085"/>
    </source>
</evidence>
<proteinExistence type="predicted"/>
<evidence type="ECO:0000256" key="9">
    <source>
        <dbReference type="SAM" id="Phobius"/>
    </source>
</evidence>
<gene>
    <name evidence="11" type="ORF">ACFPER_14270</name>
</gene>
<evidence type="ECO:0000313" key="12">
    <source>
        <dbReference type="Proteomes" id="UP001595960"/>
    </source>
</evidence>
<dbReference type="RefSeq" id="WP_204394980.1">
    <property type="nucleotide sequence ID" value="NZ_JAFBBW010000001.1"/>
</dbReference>
<feature type="transmembrane region" description="Helical" evidence="9">
    <location>
        <begin position="41"/>
        <end position="56"/>
    </location>
</feature>
<feature type="domain" description="Histidine kinase/HSP90-like ATPase" evidence="10">
    <location>
        <begin position="293"/>
        <end position="381"/>
    </location>
</feature>
<feature type="transmembrane region" description="Helical" evidence="9">
    <location>
        <begin position="103"/>
        <end position="122"/>
    </location>
</feature>
<feature type="transmembrane region" description="Helical" evidence="9">
    <location>
        <begin position="12"/>
        <end position="29"/>
    </location>
</feature>